<gene>
    <name evidence="5" type="ORF">CQR46_1447</name>
</gene>
<feature type="transmembrane region" description="Helical" evidence="2">
    <location>
        <begin position="547"/>
        <end position="567"/>
    </location>
</feature>
<feature type="region of interest" description="Disordered" evidence="1">
    <location>
        <begin position="696"/>
        <end position="741"/>
    </location>
</feature>
<comment type="caution">
    <text evidence="5">The sequence shown here is derived from an EMBL/GenBank/DDBJ whole genome shotgun (WGS) entry which is preliminary data.</text>
</comment>
<evidence type="ECO:0000259" key="3">
    <source>
        <dbReference type="Pfam" id="PF09972"/>
    </source>
</evidence>
<feature type="compositionally biased region" description="Gly residues" evidence="1">
    <location>
        <begin position="714"/>
        <end position="741"/>
    </location>
</feature>
<evidence type="ECO:0000256" key="2">
    <source>
        <dbReference type="SAM" id="Phobius"/>
    </source>
</evidence>
<proteinExistence type="predicted"/>
<feature type="domain" description="Predicted membrane protein YciQ-like C-terminal" evidence="4">
    <location>
        <begin position="353"/>
        <end position="628"/>
    </location>
</feature>
<evidence type="ECO:0008006" key="7">
    <source>
        <dbReference type="Google" id="ProtNLM"/>
    </source>
</evidence>
<name>A0A2N3QFK1_9BIFI</name>
<dbReference type="AlphaFoldDB" id="A0A2N3QFK1"/>
<reference evidence="5 6" key="1">
    <citation type="submission" date="2017-10" db="EMBL/GenBank/DDBJ databases">
        <title>Bifidobacterium genomics.</title>
        <authorList>
            <person name="Lugli G.A."/>
            <person name="Milani C."/>
            <person name="Mancabelli L."/>
        </authorList>
    </citation>
    <scope>NUCLEOTIDE SEQUENCE [LARGE SCALE GENOMIC DNA]</scope>
    <source>
        <strain evidence="5 6">1524B</strain>
    </source>
</reference>
<dbReference type="InterPro" id="IPR018702">
    <property type="entry name" value="DUF2207"/>
</dbReference>
<dbReference type="Pfam" id="PF09972">
    <property type="entry name" value="DUF2207"/>
    <property type="match status" value="1"/>
</dbReference>
<feature type="transmembrane region" description="Helical" evidence="2">
    <location>
        <begin position="6"/>
        <end position="29"/>
    </location>
</feature>
<dbReference type="Pfam" id="PF20990">
    <property type="entry name" value="DUF2207_C"/>
    <property type="match status" value="1"/>
</dbReference>
<evidence type="ECO:0000313" key="5">
    <source>
        <dbReference type="EMBL" id="PKU89473.1"/>
    </source>
</evidence>
<feature type="domain" description="DUF2207" evidence="3">
    <location>
        <begin position="44"/>
        <end position="272"/>
    </location>
</feature>
<sequence length="741" mass="79765">MGSQRTVRAIVVSLVITAVTAAAVLFLGFDRHAAGDGGALVSYNTVDMRAQMLKNGDLRITQTFDYRLRPRGTPWRQMFQQYTLSSDRVTSISDISIKDLTTGRVYTQDTTVHSPGGYDDYGWNSECAGRWYIADITRSQTDPEPYHAELDALTPTAVGEPKQAKDVEIGWNIPSTASANSMRFELSMTWHGVSTAYDDVVALEWEPFSAFNATPAARVTGTFTFPEGIGESNSWAWLHTGAASETTRGDDGSLRFTVTDLPSGEYINVVVMTERRPDSAVARTQAGAMKRRILNQEQREAQIADDDRRRRARGRIVMWSIPAVLALILAVAALIGAQRACAQARKATEGFVYWREPPDMSPAAAAALITDVMPGIQGAVGDRQMTSTLLSLVTKGAVAVYPGSAAGYRGIDLSRADCVSVGQLIASDPRREADAADMCTLVIMPRVYTDRAGLRLCRSESALLDVLLRASERVGLPVFDFSQMQAALKDWRQGYAWLRGFEDACNAEYQALHATVPVGAGARVLGMLAMVVSALTALIYTGVYGQIALALVISLPLLFASAFAMSVSPRQALTPQGEAYAGQVAGLMRYMEDFSEFSDRGVFDTVLWGRYMVYAAAFGISDKLMEQMERAYPQLADPQWVDAHASNDGLVYWSARRNRAMRSRGSGIHFVFGGAAGGGSFGSMVSSSFSSVGSTIRDAMPQSSASGSRSGSRRSGGGGSFRSGGFKGHSGGSGGGRGGAR</sequence>
<organism evidence="5 6">
    <name type="scientific">Bifidobacterium pseudolongum subsp. globosum</name>
    <dbReference type="NCBI Taxonomy" id="1690"/>
    <lineage>
        <taxon>Bacteria</taxon>
        <taxon>Bacillati</taxon>
        <taxon>Actinomycetota</taxon>
        <taxon>Actinomycetes</taxon>
        <taxon>Bifidobacteriales</taxon>
        <taxon>Bifidobacteriaceae</taxon>
        <taxon>Bifidobacterium</taxon>
    </lineage>
</organism>
<protein>
    <recommendedName>
        <fullName evidence="7">DUF2207 domain-containing protein</fullName>
    </recommendedName>
</protein>
<keyword evidence="2" id="KW-0812">Transmembrane</keyword>
<dbReference type="InterPro" id="IPR048389">
    <property type="entry name" value="YciQ-like_C"/>
</dbReference>
<evidence type="ECO:0000256" key="1">
    <source>
        <dbReference type="SAM" id="MobiDB-lite"/>
    </source>
</evidence>
<evidence type="ECO:0000259" key="4">
    <source>
        <dbReference type="Pfam" id="PF20990"/>
    </source>
</evidence>
<dbReference type="RefSeq" id="WP_101430205.1">
    <property type="nucleotide sequence ID" value="NZ_PCGZ01000009.1"/>
</dbReference>
<feature type="transmembrane region" description="Helical" evidence="2">
    <location>
        <begin position="316"/>
        <end position="337"/>
    </location>
</feature>
<keyword evidence="2" id="KW-0472">Membrane</keyword>
<dbReference type="EMBL" id="PCGZ01000009">
    <property type="protein sequence ID" value="PKU89473.1"/>
    <property type="molecule type" value="Genomic_DNA"/>
</dbReference>
<evidence type="ECO:0000313" key="6">
    <source>
        <dbReference type="Proteomes" id="UP000233730"/>
    </source>
</evidence>
<feature type="transmembrane region" description="Helical" evidence="2">
    <location>
        <begin position="520"/>
        <end position="540"/>
    </location>
</feature>
<dbReference type="Proteomes" id="UP000233730">
    <property type="component" value="Unassembled WGS sequence"/>
</dbReference>
<keyword evidence="2" id="KW-1133">Transmembrane helix</keyword>
<accession>A0A2N3QFK1</accession>